<dbReference type="GO" id="GO:0008080">
    <property type="term" value="F:N-acetyltransferase activity"/>
    <property type="evidence" value="ECO:0007669"/>
    <property type="project" value="InterPro"/>
</dbReference>
<dbReference type="RefSeq" id="WP_145342520.1">
    <property type="nucleotide sequence ID" value="NZ_SMLY01000073.1"/>
</dbReference>
<dbReference type="Pfam" id="PF00583">
    <property type="entry name" value="Acetyltransf_1"/>
    <property type="match status" value="1"/>
</dbReference>
<evidence type="ECO:0000259" key="2">
    <source>
        <dbReference type="PROSITE" id="PS50995"/>
    </source>
</evidence>
<dbReference type="CDD" id="cd04301">
    <property type="entry name" value="NAT_SF"/>
    <property type="match status" value="1"/>
</dbReference>
<dbReference type="InterPro" id="IPR036390">
    <property type="entry name" value="WH_DNA-bd_sf"/>
</dbReference>
<accession>A0A562TA25</accession>
<dbReference type="PANTHER" id="PTHR13947:SF37">
    <property type="entry name" value="LD18367P"/>
    <property type="match status" value="1"/>
</dbReference>
<keyword evidence="5" id="KW-1185">Reference proteome</keyword>
<evidence type="ECO:0000313" key="5">
    <source>
        <dbReference type="Proteomes" id="UP000320593"/>
    </source>
</evidence>
<dbReference type="InterPro" id="IPR036388">
    <property type="entry name" value="WH-like_DNA-bd_sf"/>
</dbReference>
<dbReference type="InterPro" id="IPR000182">
    <property type="entry name" value="GNAT_dom"/>
</dbReference>
<gene>
    <name evidence="4" type="ORF">JM93_01896</name>
</gene>
<reference evidence="4 5" key="1">
    <citation type="submission" date="2019-07" db="EMBL/GenBank/DDBJ databases">
        <title>Genomic Encyclopedia of Archaeal and Bacterial Type Strains, Phase II (KMG-II): from individual species to whole genera.</title>
        <authorList>
            <person name="Goeker M."/>
        </authorList>
    </citation>
    <scope>NUCLEOTIDE SEQUENCE [LARGE SCALE GENOMIC DNA]</scope>
    <source>
        <strain evidence="4 5">ATCC BAA-252</strain>
    </source>
</reference>
<feature type="domain" description="N-acetyltransferase" evidence="3">
    <location>
        <begin position="168"/>
        <end position="313"/>
    </location>
</feature>
<dbReference type="AlphaFoldDB" id="A0A562TA25"/>
<dbReference type="InterPro" id="IPR050769">
    <property type="entry name" value="NAT_camello-type"/>
</dbReference>
<dbReference type="InterPro" id="IPR000835">
    <property type="entry name" value="HTH_MarR-typ"/>
</dbReference>
<dbReference type="PROSITE" id="PS51186">
    <property type="entry name" value="GNAT"/>
    <property type="match status" value="1"/>
</dbReference>
<dbReference type="SUPFAM" id="SSF46785">
    <property type="entry name" value="Winged helix' DNA-binding domain"/>
    <property type="match status" value="1"/>
</dbReference>
<dbReference type="GO" id="GO:0003700">
    <property type="term" value="F:DNA-binding transcription factor activity"/>
    <property type="evidence" value="ECO:0007669"/>
    <property type="project" value="InterPro"/>
</dbReference>
<proteinExistence type="predicted"/>
<dbReference type="InterPro" id="IPR016181">
    <property type="entry name" value="Acyl_CoA_acyltransferase"/>
</dbReference>
<dbReference type="Gene3D" id="3.40.630.30">
    <property type="match status" value="1"/>
</dbReference>
<dbReference type="Pfam" id="PF12802">
    <property type="entry name" value="MarR_2"/>
    <property type="match status" value="1"/>
</dbReference>
<dbReference type="PANTHER" id="PTHR13947">
    <property type="entry name" value="GNAT FAMILY N-ACETYLTRANSFERASE"/>
    <property type="match status" value="1"/>
</dbReference>
<organism evidence="4 5">
    <name type="scientific">Roseibium hamelinense</name>
    <dbReference type="NCBI Taxonomy" id="150831"/>
    <lineage>
        <taxon>Bacteria</taxon>
        <taxon>Pseudomonadati</taxon>
        <taxon>Pseudomonadota</taxon>
        <taxon>Alphaproteobacteria</taxon>
        <taxon>Hyphomicrobiales</taxon>
        <taxon>Stappiaceae</taxon>
        <taxon>Roseibium</taxon>
    </lineage>
</organism>
<dbReference type="EMBL" id="VLLF01000003">
    <property type="protein sequence ID" value="TWI89690.1"/>
    <property type="molecule type" value="Genomic_DNA"/>
</dbReference>
<dbReference type="PRINTS" id="PR00598">
    <property type="entry name" value="HTHMARR"/>
</dbReference>
<dbReference type="SMART" id="SM00347">
    <property type="entry name" value="HTH_MARR"/>
    <property type="match status" value="1"/>
</dbReference>
<dbReference type="Proteomes" id="UP000320593">
    <property type="component" value="Unassembled WGS sequence"/>
</dbReference>
<keyword evidence="1 4" id="KW-0808">Transferase</keyword>
<sequence>MLDVASDLVSSIRAASREMVRELGFLGKTIAGTDMSASAVHMLIEIGNTPGVTAKALSERLRLEKSSVSRMLKSLEKRGEISVRTLDTDKRASGLHLTDQGTRTYEAINAFGDAQVRGALSRLAGSSGLTVAKSLADYAAALSRTDERPRREPVSWQITEGYQTGMIGDIAAMHGRTHGAIVGTGPAFETVVAAGLSEFASRMDRPFNNSWSVVEDGRVVASISIDGEDLEGNVAHLRWFILQDRLRGKGLGRELLSRALAHVDELGFDETWLWTLKGLDPARRLYERNGFVLTDEYLGDQWGQEVWEQKFVRTRPA</sequence>
<comment type="caution">
    <text evidence="4">The sequence shown here is derived from an EMBL/GenBank/DDBJ whole genome shotgun (WGS) entry which is preliminary data.</text>
</comment>
<dbReference type="Gene3D" id="1.10.10.10">
    <property type="entry name" value="Winged helix-like DNA-binding domain superfamily/Winged helix DNA-binding domain"/>
    <property type="match status" value="1"/>
</dbReference>
<dbReference type="SUPFAM" id="SSF55729">
    <property type="entry name" value="Acyl-CoA N-acyltransferases (Nat)"/>
    <property type="match status" value="1"/>
</dbReference>
<protein>
    <submittedName>
        <fullName evidence="4">MarR family transcriptional regulator with acetyltransferase activity</fullName>
    </submittedName>
</protein>
<name>A0A562TA25_9HYPH</name>
<dbReference type="PROSITE" id="PS50995">
    <property type="entry name" value="HTH_MARR_2"/>
    <property type="match status" value="1"/>
</dbReference>
<feature type="domain" description="HTH marR-type" evidence="2">
    <location>
        <begin position="5"/>
        <end position="147"/>
    </location>
</feature>
<evidence type="ECO:0000256" key="1">
    <source>
        <dbReference type="ARBA" id="ARBA00022679"/>
    </source>
</evidence>
<dbReference type="OrthoDB" id="273614at2"/>
<evidence type="ECO:0000313" key="4">
    <source>
        <dbReference type="EMBL" id="TWI89690.1"/>
    </source>
</evidence>
<evidence type="ECO:0000259" key="3">
    <source>
        <dbReference type="PROSITE" id="PS51186"/>
    </source>
</evidence>